<dbReference type="Gene3D" id="3.40.50.2000">
    <property type="entry name" value="Glycogen Phosphorylase B"/>
    <property type="match status" value="3"/>
</dbReference>
<keyword evidence="3" id="KW-0021">Allosteric enzyme</keyword>
<dbReference type="Pfam" id="PF11897">
    <property type="entry name" value="DUF3417"/>
    <property type="match status" value="1"/>
</dbReference>
<dbReference type="EMBL" id="CP039631">
    <property type="protein sequence ID" value="QCG68191.1"/>
    <property type="molecule type" value="Genomic_DNA"/>
</dbReference>
<gene>
    <name evidence="6" type="ORF">E4167_30065</name>
</gene>
<sequence length="838" mass="93585">MPSHSTPPDSNLEILRQLAFDQSIRWSSLNDDIWRSLDNELWELTHNPCLVLNVISEQKLNVLLADSHFHARVTSVVKTHRSILAQPTWFEREQADTDLHQVAYFSMEYMLSEALPIYSGGLGNVAGDQLKAASDLGVPVVAVGMLWQHGYFRQEIGIQGDQQALYPVNDTRQLPVEPLLRPDGSLLRLAVQLTGLTVWVRGWQATVGHNKLLLLDCNDPANPSPMRLITAELYGGDAEMRLRQEMVLGIGGWRLLEAAGYTPDVCHLNDGHAAFAVLERARSYMQANKVGFDIAMTATRAGNVFTTHTPVEAGFDRFPPELISKYLGRYVETELGQPLSAILALGRQNAGDAQEPFNMAFLAARCAGAVNAVSRLHGATSRHIFQNLFPRWPSDAVPIGHVTNGVHLPTWVSLEAEAHWQVLHGGDLPWRGTSESQVSELLGQVDDGYLWRFREQARTLLFEFVRTNLARSEAIHGASLEAIESAGALFDPRVLTLGFARRFATYKRPNLLLQDPDRLLRILNHPTRPVQLLIAGKAHPADIVGQQMIRDWHAFIRRPEVNGRVAFLEDYDMRVARHLVQGVDVWVNTPRRPWEASGTSGMKVLANGGLNLSQLDGWWAEACAEEVGWGIGDGAEHADDYDSVDATQLYTLLEDQVLPAFYERDAEGIPKQWIKRMRCSMGTLVAQFSADRAVREYTQRYYLSAASAYRARMANESKLAAQLTRMREELNARWGNIRFLQLQMQRQAGRYSVTLYLDLAGLTPDHLRVQLYAEGPSGGDAEVQDMVIDSAVLPDGVLIYRADMPDNRPAEAYTARVITNVSSGLIVPLESNLIAWQK</sequence>
<dbReference type="AlphaFoldDB" id="A0A4P7YAT3"/>
<dbReference type="Proteomes" id="UP000298274">
    <property type="component" value="Chromosome"/>
</dbReference>
<keyword evidence="6" id="KW-0808">Transferase</keyword>
<feature type="domain" description="DUF3417" evidence="5">
    <location>
        <begin position="10"/>
        <end position="115"/>
    </location>
</feature>
<dbReference type="GO" id="GO:0005975">
    <property type="term" value="P:carbohydrate metabolic process"/>
    <property type="evidence" value="ECO:0007669"/>
    <property type="project" value="InterPro"/>
</dbReference>
<dbReference type="InterPro" id="IPR052182">
    <property type="entry name" value="Glycogen/Maltodextrin_Phosph"/>
</dbReference>
<feature type="modified residue" description="N6-(pyridoxal phosphate)lysine" evidence="4">
    <location>
        <position position="603"/>
    </location>
</feature>
<dbReference type="InterPro" id="IPR024517">
    <property type="entry name" value="Glycogen_phosphorylase_DUF3417"/>
</dbReference>
<dbReference type="PIRSF" id="PIRSF000460">
    <property type="entry name" value="Pprylas_GlgP"/>
    <property type="match status" value="1"/>
</dbReference>
<protein>
    <submittedName>
        <fullName evidence="6">Glycosyltransferase family 1 protein</fullName>
    </submittedName>
</protein>
<comment type="catalytic activity">
    <reaction evidence="1">
        <text>[(1-&gt;4)-alpha-D-glucosyl](n) + phosphate = [(1-&gt;4)-alpha-D-glucosyl](n-1) + alpha-D-glucose 1-phosphate</text>
        <dbReference type="Rhea" id="RHEA:41732"/>
        <dbReference type="Rhea" id="RHEA-COMP:9584"/>
        <dbReference type="Rhea" id="RHEA-COMP:9586"/>
        <dbReference type="ChEBI" id="CHEBI:15444"/>
        <dbReference type="ChEBI" id="CHEBI:43474"/>
        <dbReference type="ChEBI" id="CHEBI:58601"/>
        <dbReference type="EC" id="2.4.1.1"/>
    </reaction>
</comment>
<evidence type="ECO:0000256" key="2">
    <source>
        <dbReference type="ARBA" id="ARBA00006047"/>
    </source>
</evidence>
<dbReference type="GO" id="GO:0030170">
    <property type="term" value="F:pyridoxal phosphate binding"/>
    <property type="evidence" value="ECO:0007669"/>
    <property type="project" value="InterPro"/>
</dbReference>
<reference evidence="6" key="1">
    <citation type="submission" date="2020-01" db="EMBL/GenBank/DDBJ databases">
        <title>Complete genome sequence of Pseudomonas veronii strain PVy, a versatile degrader capable of using multiple contaminants as sole carbon sources.</title>
        <authorList>
            <person name="Lopez-Echartea E."/>
            <person name="Ridl J."/>
            <person name="Pajer P."/>
            <person name="Strejcek M."/>
            <person name="Suman J."/>
            <person name="Uhlik O."/>
        </authorList>
    </citation>
    <scope>NUCLEOTIDE SEQUENCE</scope>
    <source>
        <strain evidence="6">Pvy</strain>
    </source>
</reference>
<dbReference type="PANTHER" id="PTHR42655">
    <property type="entry name" value="GLYCOGEN PHOSPHORYLASE"/>
    <property type="match status" value="1"/>
</dbReference>
<dbReference type="InterPro" id="IPR000811">
    <property type="entry name" value="Glyco_trans_35"/>
</dbReference>
<name>A0A4P7YAT3_PSEVE</name>
<evidence type="ECO:0000256" key="3">
    <source>
        <dbReference type="ARBA" id="ARBA00022533"/>
    </source>
</evidence>
<accession>A0A4P7YAT3</accession>
<organism evidence="6">
    <name type="scientific">Pseudomonas veronii</name>
    <dbReference type="NCBI Taxonomy" id="76761"/>
    <lineage>
        <taxon>Bacteria</taxon>
        <taxon>Pseudomonadati</taxon>
        <taxon>Pseudomonadota</taxon>
        <taxon>Gammaproteobacteria</taxon>
        <taxon>Pseudomonadales</taxon>
        <taxon>Pseudomonadaceae</taxon>
        <taxon>Pseudomonas</taxon>
    </lineage>
</organism>
<evidence type="ECO:0000259" key="5">
    <source>
        <dbReference type="Pfam" id="PF11897"/>
    </source>
</evidence>
<dbReference type="Pfam" id="PF00343">
    <property type="entry name" value="Phosphorylase"/>
    <property type="match status" value="1"/>
</dbReference>
<dbReference type="NCBIfam" id="TIGR02094">
    <property type="entry name" value="more_P_ylases"/>
    <property type="match status" value="1"/>
</dbReference>
<proteinExistence type="inferred from homology"/>
<comment type="similarity">
    <text evidence="2">Belongs to the glycogen phosphorylase family.</text>
</comment>
<dbReference type="SUPFAM" id="SSF53756">
    <property type="entry name" value="UDP-Glycosyltransferase/glycogen phosphorylase"/>
    <property type="match status" value="1"/>
</dbReference>
<evidence type="ECO:0000256" key="4">
    <source>
        <dbReference type="PIRSR" id="PIRSR000460-1"/>
    </source>
</evidence>
<dbReference type="GO" id="GO:0008184">
    <property type="term" value="F:glycogen phosphorylase activity"/>
    <property type="evidence" value="ECO:0007669"/>
    <property type="project" value="InterPro"/>
</dbReference>
<keyword evidence="4" id="KW-0663">Pyridoxal phosphate</keyword>
<evidence type="ECO:0000256" key="1">
    <source>
        <dbReference type="ARBA" id="ARBA00001275"/>
    </source>
</evidence>
<dbReference type="PANTHER" id="PTHR42655:SF1">
    <property type="entry name" value="GLYCOGEN PHOSPHORYLASE"/>
    <property type="match status" value="1"/>
</dbReference>
<dbReference type="InterPro" id="IPR011834">
    <property type="entry name" value="Agluc_phsphrylas"/>
</dbReference>
<dbReference type="RefSeq" id="WP_046481833.1">
    <property type="nucleotide sequence ID" value="NZ_CP039631.3"/>
</dbReference>
<evidence type="ECO:0000313" key="6">
    <source>
        <dbReference type="EMBL" id="QCG68191.1"/>
    </source>
</evidence>